<dbReference type="Proteomes" id="UP000605427">
    <property type="component" value="Unassembled WGS sequence"/>
</dbReference>
<evidence type="ECO:0000313" key="1">
    <source>
        <dbReference type="EMBL" id="GGH70355.1"/>
    </source>
</evidence>
<comment type="caution">
    <text evidence="1">The sequence shown here is derived from an EMBL/GenBank/DDBJ whole genome shotgun (WGS) entry which is preliminary data.</text>
</comment>
<organism evidence="1 2">
    <name type="scientific">Saccharibacillus endophyticus</name>
    <dbReference type="NCBI Taxonomy" id="2060666"/>
    <lineage>
        <taxon>Bacteria</taxon>
        <taxon>Bacillati</taxon>
        <taxon>Bacillota</taxon>
        <taxon>Bacilli</taxon>
        <taxon>Bacillales</taxon>
        <taxon>Paenibacillaceae</taxon>
        <taxon>Saccharibacillus</taxon>
    </lineage>
</organism>
<dbReference type="PANTHER" id="PTHR32097">
    <property type="entry name" value="CAMP-BINDING PROTEIN 1-RELATED"/>
    <property type="match status" value="1"/>
</dbReference>
<name>A0ABQ1ZL12_9BACL</name>
<proteinExistence type="predicted"/>
<gene>
    <name evidence="1" type="ORF">GCM10007362_06400</name>
</gene>
<keyword evidence="2" id="KW-1185">Reference proteome</keyword>
<evidence type="ECO:0008006" key="3">
    <source>
        <dbReference type="Google" id="ProtNLM"/>
    </source>
</evidence>
<accession>A0ABQ1ZL12</accession>
<reference evidence="2" key="1">
    <citation type="journal article" date="2019" name="Int. J. Syst. Evol. Microbiol.">
        <title>The Global Catalogue of Microorganisms (GCM) 10K type strain sequencing project: providing services to taxonomists for standard genome sequencing and annotation.</title>
        <authorList>
            <consortium name="The Broad Institute Genomics Platform"/>
            <consortium name="The Broad Institute Genome Sequencing Center for Infectious Disease"/>
            <person name="Wu L."/>
            <person name="Ma J."/>
        </authorList>
    </citation>
    <scope>NUCLEOTIDE SEQUENCE [LARGE SCALE GENOMIC DNA]</scope>
    <source>
        <strain evidence="2">CCM 8702</strain>
    </source>
</reference>
<protein>
    <recommendedName>
        <fullName evidence="3">Cytoplasmic protein</fullName>
    </recommendedName>
</protein>
<dbReference type="EMBL" id="BMDD01000001">
    <property type="protein sequence ID" value="GGH70355.1"/>
    <property type="molecule type" value="Genomic_DNA"/>
</dbReference>
<evidence type="ECO:0000313" key="2">
    <source>
        <dbReference type="Proteomes" id="UP000605427"/>
    </source>
</evidence>
<dbReference type="PANTHER" id="PTHR32097:SF18">
    <property type="entry name" value="RING-TYPE DOMAIN-CONTAINING PROTEIN"/>
    <property type="match status" value="1"/>
</dbReference>
<dbReference type="RefSeq" id="WP_172238967.1">
    <property type="nucleotide sequence ID" value="NZ_BMDD01000001.1"/>
</dbReference>
<sequence length="752" mass="85317">MTLQHANARQALRTLNPVFLRRARKLILPAAEQQTIPSNLEHHSAAEPGVLAALLKNMERLGFTFSSELLETASTLDADTLSDLHDAVIPTLRRMLGDHVKYVPMYPNFPQQVMDASDAELYLRALLHYMTGALPETPAEKRPELKIRKKLKQIEQGSETEYLFIIRNLMRANASLSEQDKQDVADSLRSGLDPELSRLLPEEMPYKENAAFVASVLLEEGMADVERLSKSFNTATDVLRLAAGLSGLDTSLFWTKKTAQLTRPAANPYNLMQGMQTEIHPADGTPVNPYRFRKFKRSERRLLLGLLEKTGASVEDMVLYREAWKRLGEILHPGEMRGRYPSAFEAFTLLRRQKSIPTFRREAEEGLILQDPQVIDLLARRPGELARRLDLLLRSQPAQTEKIMSAFDRIADRLAVPLLLQLLAHFKHRGESRQYRVFFPKGNIGKAVAIHDRLPRLDSAKTNRLVQRIEQELIARFAEREPLGAVYIDPRLANIPVPFSNRSASSALRPLPRGSRIEVPEGDILRLFCWWTNMNEGSADMRRVDIDLSLVLLDENWSHVETLAFYNLKEEFGVHSGDITNAPKGASEFIDLNIPEVLWRTRARYAMVQVACFTGQPFSALPECLAGFMVRHRARAGQAYDPRTVESRFDLTVDAQQAVPFAIDLWENQLIWIDSVVKNRGFRITAHDNMSGLELLGRAFADVRRTTLAELYTLHAKARGTLTHKEYEADTVFGMEEGMTPYRTDIIVGEYL</sequence>
<dbReference type="InterPro" id="IPR051324">
    <property type="entry name" value="Stress/Tellurium_Resist"/>
</dbReference>